<evidence type="ECO:0000256" key="2">
    <source>
        <dbReference type="ARBA" id="ARBA00006679"/>
    </source>
</evidence>
<gene>
    <name evidence="8" type="ORF">KPL78_19820</name>
</gene>
<keyword evidence="9" id="KW-1185">Reference proteome</keyword>
<comment type="caution">
    <text evidence="8">The sequence shown here is derived from an EMBL/GenBank/DDBJ whole genome shotgun (WGS) entry which is preliminary data.</text>
</comment>
<comment type="similarity">
    <text evidence="2">Belongs to the DoxX family.</text>
</comment>
<feature type="transmembrane region" description="Helical" evidence="7">
    <location>
        <begin position="110"/>
        <end position="129"/>
    </location>
</feature>
<evidence type="ECO:0000313" key="9">
    <source>
        <dbReference type="Proteomes" id="UP001196565"/>
    </source>
</evidence>
<dbReference type="EMBL" id="JAHYBZ010000007">
    <property type="protein sequence ID" value="MBW6400117.1"/>
    <property type="molecule type" value="Genomic_DNA"/>
</dbReference>
<organism evidence="8 9">
    <name type="scientific">Roseomonas alba</name>
    <dbReference type="NCBI Taxonomy" id="2846776"/>
    <lineage>
        <taxon>Bacteria</taxon>
        <taxon>Pseudomonadati</taxon>
        <taxon>Pseudomonadota</taxon>
        <taxon>Alphaproteobacteria</taxon>
        <taxon>Acetobacterales</taxon>
        <taxon>Roseomonadaceae</taxon>
        <taxon>Roseomonas</taxon>
    </lineage>
</organism>
<keyword evidence="6 7" id="KW-0472">Membrane</keyword>
<evidence type="ECO:0000256" key="1">
    <source>
        <dbReference type="ARBA" id="ARBA00004651"/>
    </source>
</evidence>
<name>A0ABS7ACT4_9PROT</name>
<feature type="transmembrane region" description="Helical" evidence="7">
    <location>
        <begin position="66"/>
        <end position="90"/>
    </location>
</feature>
<keyword evidence="4 7" id="KW-0812">Transmembrane</keyword>
<proteinExistence type="inferred from homology"/>
<feature type="transmembrane region" description="Helical" evidence="7">
    <location>
        <begin position="35"/>
        <end position="59"/>
    </location>
</feature>
<evidence type="ECO:0000256" key="7">
    <source>
        <dbReference type="SAM" id="Phobius"/>
    </source>
</evidence>
<comment type="subcellular location">
    <subcellularLocation>
        <location evidence="1">Cell membrane</location>
        <topology evidence="1">Multi-pass membrane protein</topology>
    </subcellularLocation>
</comment>
<evidence type="ECO:0000256" key="5">
    <source>
        <dbReference type="ARBA" id="ARBA00022989"/>
    </source>
</evidence>
<accession>A0ABS7ACT4</accession>
<dbReference type="Proteomes" id="UP001196565">
    <property type="component" value="Unassembled WGS sequence"/>
</dbReference>
<evidence type="ECO:0000313" key="8">
    <source>
        <dbReference type="EMBL" id="MBW6400117.1"/>
    </source>
</evidence>
<sequence>MLDVKTTTPYAAFLLRVSMGVLFLAHGAVMKLFGFGIAGTMGYFGSIGFPPIFGAIVIFAEIGAGLALITGIGVRVVSLLAVPILIGATLQHAPNGWVFSTRGGGWEFPAFWTVLLLVQAGLGAGAFALDLNRLLGRQVVPAGA</sequence>
<protein>
    <submittedName>
        <fullName evidence="8">DoxX family protein</fullName>
    </submittedName>
</protein>
<reference evidence="8 9" key="1">
    <citation type="submission" date="2021-07" db="EMBL/GenBank/DDBJ databases">
        <authorList>
            <person name="So Y."/>
        </authorList>
    </citation>
    <scope>NUCLEOTIDE SEQUENCE [LARGE SCALE GENOMIC DNA]</scope>
    <source>
        <strain evidence="8 9">HJA6</strain>
    </source>
</reference>
<dbReference type="PANTHER" id="PTHR33452:SF1">
    <property type="entry name" value="INNER MEMBRANE PROTEIN YPHA-RELATED"/>
    <property type="match status" value="1"/>
</dbReference>
<keyword evidence="5 7" id="KW-1133">Transmembrane helix</keyword>
<dbReference type="Pfam" id="PF07681">
    <property type="entry name" value="DoxX"/>
    <property type="match status" value="1"/>
</dbReference>
<dbReference type="PANTHER" id="PTHR33452">
    <property type="entry name" value="OXIDOREDUCTASE CATD-RELATED"/>
    <property type="match status" value="1"/>
</dbReference>
<evidence type="ECO:0000256" key="6">
    <source>
        <dbReference type="ARBA" id="ARBA00023136"/>
    </source>
</evidence>
<evidence type="ECO:0000256" key="4">
    <source>
        <dbReference type="ARBA" id="ARBA00022692"/>
    </source>
</evidence>
<dbReference type="InterPro" id="IPR032808">
    <property type="entry name" value="DoxX"/>
</dbReference>
<dbReference type="RefSeq" id="WP_219764729.1">
    <property type="nucleotide sequence ID" value="NZ_JAHYBZ010000007.1"/>
</dbReference>
<dbReference type="InterPro" id="IPR051907">
    <property type="entry name" value="DoxX-like_oxidoreductase"/>
</dbReference>
<evidence type="ECO:0000256" key="3">
    <source>
        <dbReference type="ARBA" id="ARBA00022475"/>
    </source>
</evidence>
<keyword evidence="3" id="KW-1003">Cell membrane</keyword>